<comment type="caution">
    <text evidence="1">The sequence shown here is derived from an EMBL/GenBank/DDBJ whole genome shotgun (WGS) entry which is preliminary data.</text>
</comment>
<sequence length="131" mass="13362">MVAAVLGGVPSTAHALWTGGDVLRSTRAAASLLGGTGVIRGAVAHLGVSACWVAVPAAVDRRWPLDARTGAVAGAVIAVVDLELVGRWFPAVRELPRAAQWADHVAFGALVGAALRSTVDERGAPRPHSFG</sequence>
<evidence type="ECO:0000313" key="2">
    <source>
        <dbReference type="Proteomes" id="UP000268727"/>
    </source>
</evidence>
<name>A0A3N1GYN8_9PSEU</name>
<reference evidence="1 2" key="1">
    <citation type="submission" date="2018-11" db="EMBL/GenBank/DDBJ databases">
        <title>Sequencing the genomes of 1000 actinobacteria strains.</title>
        <authorList>
            <person name="Klenk H.-P."/>
        </authorList>
    </citation>
    <scope>NUCLEOTIDE SEQUENCE [LARGE SCALE GENOMIC DNA]</scope>
    <source>
        <strain evidence="1 2">DSM 44231</strain>
    </source>
</reference>
<keyword evidence="2" id="KW-1185">Reference proteome</keyword>
<dbReference type="Proteomes" id="UP000268727">
    <property type="component" value="Unassembled WGS sequence"/>
</dbReference>
<dbReference type="AlphaFoldDB" id="A0A3N1GYN8"/>
<protein>
    <submittedName>
        <fullName evidence="1">Uncharacterized protein</fullName>
    </submittedName>
</protein>
<accession>A0A3N1GYN8</accession>
<dbReference type="EMBL" id="RJKM01000001">
    <property type="protein sequence ID" value="ROP35216.1"/>
    <property type="molecule type" value="Genomic_DNA"/>
</dbReference>
<proteinExistence type="predicted"/>
<evidence type="ECO:0000313" key="1">
    <source>
        <dbReference type="EMBL" id="ROP35216.1"/>
    </source>
</evidence>
<organism evidence="1 2">
    <name type="scientific">Saccharothrix texasensis</name>
    <dbReference type="NCBI Taxonomy" id="103734"/>
    <lineage>
        <taxon>Bacteria</taxon>
        <taxon>Bacillati</taxon>
        <taxon>Actinomycetota</taxon>
        <taxon>Actinomycetes</taxon>
        <taxon>Pseudonocardiales</taxon>
        <taxon>Pseudonocardiaceae</taxon>
        <taxon>Saccharothrix</taxon>
    </lineage>
</organism>
<gene>
    <name evidence="1" type="ORF">EDD40_0437</name>
</gene>